<keyword evidence="11" id="KW-1185">Reference proteome</keyword>
<dbReference type="GO" id="GO:0005829">
    <property type="term" value="C:cytosol"/>
    <property type="evidence" value="ECO:0007669"/>
    <property type="project" value="TreeGrafter"/>
</dbReference>
<evidence type="ECO:0000313" key="10">
    <source>
        <dbReference type="EMBL" id="GGI91721.1"/>
    </source>
</evidence>
<dbReference type="InterPro" id="IPR036005">
    <property type="entry name" value="Creatinase/aminopeptidase-like"/>
</dbReference>
<dbReference type="EMBL" id="BMPZ01000012">
    <property type="protein sequence ID" value="GGI91721.1"/>
    <property type="molecule type" value="Genomic_DNA"/>
</dbReference>
<reference evidence="10" key="2">
    <citation type="submission" date="2020-09" db="EMBL/GenBank/DDBJ databases">
        <authorList>
            <person name="Sun Q."/>
            <person name="Ohkuma M."/>
        </authorList>
    </citation>
    <scope>NUCLEOTIDE SEQUENCE</scope>
    <source>
        <strain evidence="10">JCM 30804</strain>
    </source>
</reference>
<evidence type="ECO:0000256" key="5">
    <source>
        <dbReference type="ARBA" id="ARBA00023049"/>
    </source>
</evidence>
<dbReference type="GO" id="GO:0008235">
    <property type="term" value="F:metalloexopeptidase activity"/>
    <property type="evidence" value="ECO:0007669"/>
    <property type="project" value="UniProtKB-UniRule"/>
</dbReference>
<comment type="caution">
    <text evidence="10">The sequence shown here is derived from an EMBL/GenBank/DDBJ whole genome shotgun (WGS) entry which is preliminary data.</text>
</comment>
<comment type="catalytic activity">
    <reaction evidence="7">
        <text>Xaa-L-Pro dipeptide + H2O = an L-alpha-amino acid + L-proline</text>
        <dbReference type="Rhea" id="RHEA:76407"/>
        <dbReference type="ChEBI" id="CHEBI:15377"/>
        <dbReference type="ChEBI" id="CHEBI:59869"/>
        <dbReference type="ChEBI" id="CHEBI:60039"/>
        <dbReference type="ChEBI" id="CHEBI:195196"/>
        <dbReference type="EC" id="3.4.13.9"/>
    </reaction>
</comment>
<dbReference type="GO" id="GO:0046872">
    <property type="term" value="F:metal ion binding"/>
    <property type="evidence" value="ECO:0007669"/>
    <property type="project" value="UniProtKB-KW"/>
</dbReference>
<keyword evidence="6 7" id="KW-0464">Manganese</keyword>
<feature type="domain" description="Peptidase M24" evidence="8">
    <location>
        <begin position="167"/>
        <end position="425"/>
    </location>
</feature>
<dbReference type="HAMAP" id="MF_01279">
    <property type="entry name" value="X_Pro_dipeptid"/>
    <property type="match status" value="1"/>
</dbReference>
<evidence type="ECO:0000259" key="8">
    <source>
        <dbReference type="Pfam" id="PF00557"/>
    </source>
</evidence>
<name>A0A917NDJ7_9GAMM</name>
<dbReference type="InterPro" id="IPR001131">
    <property type="entry name" value="Peptidase_M24B_aminopep-P_CS"/>
</dbReference>
<dbReference type="GO" id="GO:0006508">
    <property type="term" value="P:proteolysis"/>
    <property type="evidence" value="ECO:0007669"/>
    <property type="project" value="UniProtKB-KW"/>
</dbReference>
<gene>
    <name evidence="7 10" type="primary">pepQ</name>
    <name evidence="10" type="ORF">GCM10009332_31300</name>
</gene>
<keyword evidence="4 7" id="KW-0224">Dipeptidase</keyword>
<dbReference type="PANTHER" id="PTHR43226">
    <property type="entry name" value="XAA-PRO AMINOPEPTIDASE 3"/>
    <property type="match status" value="1"/>
</dbReference>
<feature type="domain" description="Xaa-Pro dipeptidase N-terminal" evidence="9">
    <location>
        <begin position="7"/>
        <end position="155"/>
    </location>
</feature>
<dbReference type="RefSeq" id="WP_188922686.1">
    <property type="nucleotide sequence ID" value="NZ_BMPZ01000012.1"/>
</dbReference>
<dbReference type="PANTHER" id="PTHR43226:SF8">
    <property type="entry name" value="XAA-PRO DIPEPTIDASE"/>
    <property type="match status" value="1"/>
</dbReference>
<dbReference type="GO" id="GO:0102009">
    <property type="term" value="F:proline dipeptidase activity"/>
    <property type="evidence" value="ECO:0007669"/>
    <property type="project" value="UniProtKB-EC"/>
</dbReference>
<evidence type="ECO:0000256" key="6">
    <source>
        <dbReference type="ARBA" id="ARBA00023211"/>
    </source>
</evidence>
<evidence type="ECO:0000256" key="2">
    <source>
        <dbReference type="ARBA" id="ARBA00022723"/>
    </source>
</evidence>
<feature type="binding site" evidence="7">
    <location>
        <position position="244"/>
    </location>
    <ligand>
        <name>Mn(2+)</name>
        <dbReference type="ChEBI" id="CHEBI:29035"/>
        <label>2</label>
    </ligand>
</feature>
<comment type="cofactor">
    <cofactor evidence="7">
        <name>Mn(2+)</name>
        <dbReference type="ChEBI" id="CHEBI:29035"/>
    </cofactor>
    <text evidence="7">Binds 2 manganese ions per subunit.</text>
</comment>
<keyword evidence="3 7" id="KW-0378">Hydrolase</keyword>
<feature type="binding site" evidence="7">
    <location>
        <position position="255"/>
    </location>
    <ligand>
        <name>Mn(2+)</name>
        <dbReference type="ChEBI" id="CHEBI:29035"/>
        <label>1</label>
    </ligand>
</feature>
<feature type="binding site" evidence="7">
    <location>
        <position position="335"/>
    </location>
    <ligand>
        <name>Mn(2+)</name>
        <dbReference type="ChEBI" id="CHEBI:29035"/>
        <label>1</label>
    </ligand>
</feature>
<dbReference type="InterPro" id="IPR052433">
    <property type="entry name" value="X-Pro_dipept-like"/>
</dbReference>
<dbReference type="NCBIfam" id="NF010133">
    <property type="entry name" value="PRK13607.1"/>
    <property type="match status" value="1"/>
</dbReference>
<evidence type="ECO:0000256" key="4">
    <source>
        <dbReference type="ARBA" id="ARBA00022997"/>
    </source>
</evidence>
<dbReference type="Pfam" id="PF00557">
    <property type="entry name" value="Peptidase_M24"/>
    <property type="match status" value="1"/>
</dbReference>
<dbReference type="PROSITE" id="PS00491">
    <property type="entry name" value="PROLINE_PEPTIDASE"/>
    <property type="match status" value="1"/>
</dbReference>
<evidence type="ECO:0000259" key="9">
    <source>
        <dbReference type="Pfam" id="PF21216"/>
    </source>
</evidence>
<evidence type="ECO:0000256" key="7">
    <source>
        <dbReference type="HAMAP-Rule" id="MF_01279"/>
    </source>
</evidence>
<feature type="binding site" evidence="7">
    <location>
        <position position="419"/>
    </location>
    <ligand>
        <name>Mn(2+)</name>
        <dbReference type="ChEBI" id="CHEBI:29035"/>
        <label>2</label>
    </ligand>
</feature>
<organism evidence="10 11">
    <name type="scientific">Shewanella gelidii</name>
    <dbReference type="NCBI Taxonomy" id="1642821"/>
    <lineage>
        <taxon>Bacteria</taxon>
        <taxon>Pseudomonadati</taxon>
        <taxon>Pseudomonadota</taxon>
        <taxon>Gammaproteobacteria</taxon>
        <taxon>Alteromonadales</taxon>
        <taxon>Shewanellaceae</taxon>
        <taxon>Shewanella</taxon>
    </lineage>
</organism>
<keyword evidence="1 7" id="KW-0645">Protease</keyword>
<keyword evidence="2 7" id="KW-0479">Metal-binding</keyword>
<protein>
    <recommendedName>
        <fullName evidence="7">Xaa-Pro dipeptidase</fullName>
        <shortName evidence="7">X-Pro dipeptidase</shortName>
        <ecNumber evidence="7">3.4.13.9</ecNumber>
    </recommendedName>
    <alternativeName>
        <fullName evidence="7">Imidodipeptidase</fullName>
    </alternativeName>
    <alternativeName>
        <fullName evidence="7">Proline dipeptidase</fullName>
        <shortName evidence="7">Prolidase</shortName>
    </alternativeName>
</protein>
<evidence type="ECO:0000256" key="1">
    <source>
        <dbReference type="ARBA" id="ARBA00022670"/>
    </source>
</evidence>
<feature type="binding site" evidence="7">
    <location>
        <position position="255"/>
    </location>
    <ligand>
        <name>Mn(2+)</name>
        <dbReference type="ChEBI" id="CHEBI:29035"/>
        <label>2</label>
    </ligand>
</feature>
<comment type="function">
    <text evidence="7">Splits dipeptides with a prolyl residue in the C-terminal position.</text>
</comment>
<proteinExistence type="inferred from homology"/>
<dbReference type="EC" id="3.4.13.9" evidence="7"/>
<reference evidence="10" key="1">
    <citation type="journal article" date="2014" name="Int. J. Syst. Evol. Microbiol.">
        <title>Complete genome sequence of Corynebacterium casei LMG S-19264T (=DSM 44701T), isolated from a smear-ripened cheese.</title>
        <authorList>
            <consortium name="US DOE Joint Genome Institute (JGI-PGF)"/>
            <person name="Walter F."/>
            <person name="Albersmeier A."/>
            <person name="Kalinowski J."/>
            <person name="Ruckert C."/>
        </authorList>
    </citation>
    <scope>NUCLEOTIDE SEQUENCE</scope>
    <source>
        <strain evidence="10">JCM 30804</strain>
    </source>
</reference>
<comment type="similarity">
    <text evidence="7">Belongs to the peptidase M24B family. Bacterial-type prolidase subfamily.</text>
</comment>
<dbReference type="Pfam" id="PF21216">
    <property type="entry name" value="PepQ_N"/>
    <property type="match status" value="1"/>
</dbReference>
<keyword evidence="5 7" id="KW-0482">Metalloprotease</keyword>
<sequence>MEHLAQRYQQHISELNRRVADVLQREQLAGLVIHSGQPHRQFLDDMNYPFKVNPHFKAWLPVIDNPNCWLLVNGVDKPTLIFFRPVDFWHKVADLPDIFWTECFNIKFLEKADQVAPFLPADIERWAYIGEHIDVADVLGFKLRNPEAVMNYMHYHRATKTAYELVCMRRANQIAVQGHKAAKTAFYNGASEFEIQQSYLAAIGQGEEEVPYNSIIALNENAAILHYTALEHQSPIQRHSFLIDAGASYFGYAADITRTYAFSKNRFDELIVAMDKLQLELVDMLRPGASFTDIHIANHQKVAQVLIDFEFALGDPQDLIAHGITSVFFPHGLGHMLGLQVHDMGGYLHDERGTHIAPPEAHPFLRCTRTLEANHVVTIEPGLYIIDSLLAEIKADQRHQLVNWQTVDAFRPFGGIRIEDNVVVHQDRNENMTRECGLID</sequence>
<dbReference type="InterPro" id="IPR000994">
    <property type="entry name" value="Pept_M24"/>
</dbReference>
<dbReference type="CDD" id="cd01087">
    <property type="entry name" value="Prolidase"/>
    <property type="match status" value="1"/>
</dbReference>
<dbReference type="InterPro" id="IPR029149">
    <property type="entry name" value="Creatin/AminoP/Spt16_N"/>
</dbReference>
<evidence type="ECO:0000256" key="3">
    <source>
        <dbReference type="ARBA" id="ARBA00022801"/>
    </source>
</evidence>
<dbReference type="SUPFAM" id="SSF55920">
    <property type="entry name" value="Creatinase/aminopeptidase"/>
    <property type="match status" value="1"/>
</dbReference>
<dbReference type="InterPro" id="IPR022846">
    <property type="entry name" value="X_Pro_dipept"/>
</dbReference>
<evidence type="ECO:0000313" key="11">
    <source>
        <dbReference type="Proteomes" id="UP000613743"/>
    </source>
</evidence>
<dbReference type="AlphaFoldDB" id="A0A917NDJ7"/>
<feature type="binding site" evidence="7">
    <location>
        <position position="419"/>
    </location>
    <ligand>
        <name>Mn(2+)</name>
        <dbReference type="ChEBI" id="CHEBI:29035"/>
        <label>1</label>
    </ligand>
</feature>
<dbReference type="Gene3D" id="3.90.230.10">
    <property type="entry name" value="Creatinase/methionine aminopeptidase superfamily"/>
    <property type="match status" value="1"/>
</dbReference>
<feature type="binding site" evidence="7">
    <location>
        <position position="380"/>
    </location>
    <ligand>
        <name>Mn(2+)</name>
        <dbReference type="ChEBI" id="CHEBI:29035"/>
        <label>1</label>
    </ligand>
</feature>
<dbReference type="Proteomes" id="UP000613743">
    <property type="component" value="Unassembled WGS sequence"/>
</dbReference>
<dbReference type="Gene3D" id="3.40.350.10">
    <property type="entry name" value="Creatinase/prolidase N-terminal domain"/>
    <property type="match status" value="1"/>
</dbReference>
<dbReference type="GO" id="GO:0016795">
    <property type="term" value="F:phosphoric triester hydrolase activity"/>
    <property type="evidence" value="ECO:0007669"/>
    <property type="project" value="InterPro"/>
</dbReference>
<accession>A0A917NDJ7</accession>
<dbReference type="GO" id="GO:0004177">
    <property type="term" value="F:aminopeptidase activity"/>
    <property type="evidence" value="ECO:0007669"/>
    <property type="project" value="TreeGrafter"/>
</dbReference>
<dbReference type="InterPro" id="IPR048819">
    <property type="entry name" value="PepQ_N"/>
</dbReference>